<comment type="caution">
    <text evidence="1">The sequence shown here is derived from an EMBL/GenBank/DDBJ whole genome shotgun (WGS) entry which is preliminary data.</text>
</comment>
<keyword evidence="2" id="KW-1185">Reference proteome</keyword>
<protein>
    <submittedName>
        <fullName evidence="1">Uncharacterized protein</fullName>
    </submittedName>
</protein>
<evidence type="ECO:0000313" key="1">
    <source>
        <dbReference type="EMBL" id="MDJ1501993.1"/>
    </source>
</evidence>
<name>A0AAE3UGV3_9BACT</name>
<gene>
    <name evidence="1" type="ORF">QNI22_15100</name>
</gene>
<proteinExistence type="predicted"/>
<dbReference type="AlphaFoldDB" id="A0AAE3UGV3"/>
<dbReference type="Proteomes" id="UP001232063">
    <property type="component" value="Unassembled WGS sequence"/>
</dbReference>
<dbReference type="RefSeq" id="WP_314511760.1">
    <property type="nucleotide sequence ID" value="NZ_JASJOU010000004.1"/>
</dbReference>
<dbReference type="EMBL" id="JASJOU010000004">
    <property type="protein sequence ID" value="MDJ1501993.1"/>
    <property type="molecule type" value="Genomic_DNA"/>
</dbReference>
<sequence>MYSAKELIDQIRINPNLVGTKSVFCLKAFFDGWYFRKVPPVSEAYLEYKFQSWIEEKLEAGPHCTCSWARIICLVNQDEYDAFFHFFELFDRFYQEVDLQAYEEVPYSRVAPYDHYSIEALLEKLQTRTPMYIGHNTLTCLDSFLRGWYLRDPDGITDWHIMEGFESWLIAKNKFYPGPPSWQKIISYYSSNYSPGLFHFFEEYNEYIQTIKKQ</sequence>
<evidence type="ECO:0000313" key="2">
    <source>
        <dbReference type="Proteomes" id="UP001232063"/>
    </source>
</evidence>
<organism evidence="1 2">
    <name type="scientific">Xanthocytophaga agilis</name>
    <dbReference type="NCBI Taxonomy" id="3048010"/>
    <lineage>
        <taxon>Bacteria</taxon>
        <taxon>Pseudomonadati</taxon>
        <taxon>Bacteroidota</taxon>
        <taxon>Cytophagia</taxon>
        <taxon>Cytophagales</taxon>
        <taxon>Rhodocytophagaceae</taxon>
        <taxon>Xanthocytophaga</taxon>
    </lineage>
</organism>
<accession>A0AAE3UGV3</accession>
<reference evidence="1" key="1">
    <citation type="submission" date="2023-05" db="EMBL/GenBank/DDBJ databases">
        <authorList>
            <person name="Zhang X."/>
        </authorList>
    </citation>
    <scope>NUCLEOTIDE SEQUENCE</scope>
    <source>
        <strain evidence="1">BD1B2-1</strain>
    </source>
</reference>